<dbReference type="Pfam" id="PF01437">
    <property type="entry name" value="PSI"/>
    <property type="match status" value="1"/>
</dbReference>
<dbReference type="InterPro" id="IPR041362">
    <property type="entry name" value="TIG2_plexin"/>
</dbReference>
<name>A0A669C0E1_ORENI</name>
<evidence type="ECO:0000256" key="9">
    <source>
        <dbReference type="ARBA" id="ARBA00023054"/>
    </source>
</evidence>
<dbReference type="InterPro" id="IPR013548">
    <property type="entry name" value="Plexin_cytoplasmic_RasGAP_dom"/>
</dbReference>
<dbReference type="PROSITE" id="PS51004">
    <property type="entry name" value="SEMA"/>
    <property type="match status" value="1"/>
</dbReference>
<evidence type="ECO:0000256" key="18">
    <source>
        <dbReference type="SAM" id="Phobius"/>
    </source>
</evidence>
<feature type="compositionally biased region" description="Basic and acidic residues" evidence="17">
    <location>
        <begin position="1232"/>
        <end position="1246"/>
    </location>
</feature>
<evidence type="ECO:0000313" key="20">
    <source>
        <dbReference type="Ensembl" id="ENSONIP00000040121.1"/>
    </source>
</evidence>
<dbReference type="GO" id="GO:0017154">
    <property type="term" value="F:semaphorin receptor activity"/>
    <property type="evidence" value="ECO:0007669"/>
    <property type="project" value="InterPro"/>
</dbReference>
<dbReference type="FunFam" id="2.130.10.10:FF:000126">
    <property type="entry name" value="Plexin B1"/>
    <property type="match status" value="1"/>
</dbReference>
<feature type="transmembrane region" description="Helical" evidence="18">
    <location>
        <begin position="1436"/>
        <end position="1456"/>
    </location>
</feature>
<dbReference type="SUPFAM" id="SSF101912">
    <property type="entry name" value="Sema domain"/>
    <property type="match status" value="1"/>
</dbReference>
<comment type="subcellular location">
    <subcellularLocation>
        <location evidence="1">Cell membrane</location>
        <topology evidence="1">Single-pass type I membrane protein</topology>
    </subcellularLocation>
</comment>
<dbReference type="InterPro" id="IPR002165">
    <property type="entry name" value="Plexin_repeat"/>
</dbReference>
<comment type="function">
    <text evidence="14">Receptor for SEMA4D. Plays a role in GABAergic synapse development. Mediates SEMA4A- and SEMA4D-dependent inhibitory synapse development. Plays a role in RHOA activation and subsequent changes of the actin cytoskeleton. Plays a role in axon guidance, invasive growth and cell migration.</text>
</comment>
<dbReference type="Proteomes" id="UP000005207">
    <property type="component" value="Linkage group LG20"/>
</dbReference>
<keyword evidence="9" id="KW-0175">Coiled coil</keyword>
<keyword evidence="3" id="KW-1003">Cell membrane</keyword>
<evidence type="ECO:0000256" key="3">
    <source>
        <dbReference type="ARBA" id="ARBA00022475"/>
    </source>
</evidence>
<evidence type="ECO:0000256" key="4">
    <source>
        <dbReference type="ARBA" id="ARBA00022553"/>
    </source>
</evidence>
<dbReference type="Gene3D" id="3.10.20.90">
    <property type="entry name" value="Phosphatidylinositol 3-kinase Catalytic Subunit, Chain A, domain 1"/>
    <property type="match status" value="1"/>
</dbReference>
<dbReference type="PANTHER" id="PTHR22625:SF59">
    <property type="entry name" value="PLEXIN-B1 ISOFORM X1"/>
    <property type="match status" value="1"/>
</dbReference>
<evidence type="ECO:0000256" key="13">
    <source>
        <dbReference type="ARBA" id="ARBA00023180"/>
    </source>
</evidence>
<dbReference type="Gene3D" id="2.60.40.10">
    <property type="entry name" value="Immunoglobulins"/>
    <property type="match status" value="3"/>
</dbReference>
<dbReference type="InterPro" id="IPR002909">
    <property type="entry name" value="IPT_dom"/>
</dbReference>
<dbReference type="Pfam" id="PF01403">
    <property type="entry name" value="Sema"/>
    <property type="match status" value="1"/>
</dbReference>
<dbReference type="GO" id="GO:0002116">
    <property type="term" value="C:semaphorin receptor complex"/>
    <property type="evidence" value="ECO:0007669"/>
    <property type="project" value="TreeGrafter"/>
</dbReference>
<dbReference type="Gene3D" id="1.10.506.10">
    <property type="entry name" value="GTPase Activation - p120gap, domain 1"/>
    <property type="match status" value="1"/>
</dbReference>
<dbReference type="InterPro" id="IPR031148">
    <property type="entry name" value="Plexin"/>
</dbReference>
<dbReference type="SUPFAM" id="SSF81296">
    <property type="entry name" value="E set domains"/>
    <property type="match status" value="3"/>
</dbReference>
<keyword evidence="7" id="KW-0677">Repeat</keyword>
<keyword evidence="4" id="KW-0597">Phosphoprotein</keyword>
<feature type="region of interest" description="Disordered" evidence="17">
    <location>
        <begin position="805"/>
        <end position="832"/>
    </location>
</feature>
<accession>A0A669C0E1</accession>
<feature type="domain" description="Sema" evidence="19">
    <location>
        <begin position="22"/>
        <end position="498"/>
    </location>
</feature>
<reference evidence="20" key="3">
    <citation type="submission" date="2025-09" db="UniProtKB">
        <authorList>
            <consortium name="Ensembl"/>
        </authorList>
    </citation>
    <scope>IDENTIFICATION</scope>
</reference>
<sequence>MSCICHSFPALVFAMLHGNSTLVLLFILTIFATAYGRSYPRFSRNDTEFQHLVLHPDPSVGTVYVGARDHLFQLDGLDGLRLEQEERTGPVIDSKECLPPVTDTNCPQARRTSNHNKLLLVDPNALELITCGSVHQGTCQKRSLVSVREVLFSTERPVDTQYVAANDPSVSTVGLVVRPSGGDRTVMYVGRGYTASHPPISTRHLSLKPIFSYEETAKLAVAGRLSEYDHHFVTAFTRGTYVYFLFYRRDIKSPSRDYRTYVARVCIEDTSYYSYVEIPLVCLSQSHSPRSYNLLQAAQVLSRQHFAGLTQRDRQPFDLLGVFSTSTSPTNDDPSHESALCIFSLHELDRYINSTRDLCYTKDGRGEGTGEAYIEYEVKSSCANLPVNTLKAYPCGSDHTPSPMANREPLKTKPAWHTSSGRLTAVAVSVRDGHSIAFLGDSRGTLHKVDMAVCYTLVPLLSTLVISVEKRPVAECGDHLDCQSCLSARDPYCGWCVLEGRCGQRWECQRGSEQGHWLWSFNQTQQCLSIQHLSLYNISRGEETDITVSVEGLPSLKQGEAYSCFFQDTETPALLTTAGVICSTPDASSLPPISHGDEFVMVTLSLRFINVTVAETEFTFYNCSLVQQLHTCVHTLTLLNLICRWGCNWCIHQHVCTHKHVCTEGVTIYNQNVSLHDTQRAFNCAVKLTPPLPTVPTATTSTTATTQPPPTETSVPTTTAVPTTTIKVMPPTTPNAESITPFGLPTTSPSVRTSTRGTTEHTEVTTIGFSHVGRTTKGTDGPTRGFSKDRLTDSLNITQRHTVTTLPSSTSHHIDSHSFEPSGGSSSEMSTSASSEVTLLECPCVEKVQDSPLLPVNVERKITLVGQYLNLFQDEDLNYECVLEIENKSVVVDASVQPDTAKPSVFFITCQPHQYVYSVSLEEYPTTINVRRKNNFVIDSAEDLYVTLFNCSVGRSDCSRCRTADPKYGCVWCGGASSSRCVYKDSCTDEIKHTCPAPVIHFLDPESGPVEGGTVVTISGSNLGQRAEDIQGSVTVAGVPCNVIHSRYEVSSRIVCETTSSGREESGQASVTVRGGGLGLSAHRFSFQNPVLSSIFPHRGPKAGGSSLTITGQALRTGHTNEVSVLIGGIPCDVRDIQKDHISCLTRGSNRTGEHGITVRFGGAERHLKGSVYHYTPNPNITKAAPSKSFLSGGRIITVSGQNLDVVQEPKMRVTLSPRDTLPPRRRRSVVKKKEGSLNRGRDHQGPLKRWRRIVPEADCPEGTLCHYESRCTVNSSSLILCPTPAVGPEAINARVKVHFLLDSLHFDFNTVGKEAFRYELNPTLYKLNRNDPSKPYHHKPGSIISVEGEHLDRAMSKREVEAWIGDGLCSVKTLTHSHLYCEPPAQQPSVKGRKKQDGVDSLPEFTVKMGNLNFSLGRVEYDSQTQSTFPLEAQVGVGVGASIVALIVLIIVLIYRRKSKQAMRDYKKVQIQLENLETSVRDRCKKEFTDLMTEMMDMSSDLVGSGIPFLDYRTYAERIFFPGHQESPLRRDLDVPESRRQTVEQGLIQLSNLLNSKLFLTKFIHTLEVQRTFSPRDRAYVASLLTVALHGKLEYFTDILKTLLNDLVEQYVAKNPKLMLRRTESVVEKLLTNWMSICLFTFLRESAGESFYMLFRAIKHQVDKGPVDAVTGKAKYTLNDNRLLREDVEYRTLTLNVVMPAAAASGGTTAQTVPAKVLDCDTITQVKEKLLEQTWKGTSFSQRPHIDSLHLEWRAGVAGHLILSDEDLTSVVQGSWKRLNTLQHYKVPDGATVALVPRNNKHHLHDSHDYMPGEKTPMLDDGEEGGVRLWHLVKASEESELPKHRRGSVREKGGERAKAIPEIYLTRLLSMKGTLQKFVDDLFTAILSTSRPVPLAVKYFFDLLDEQAQQHNITDPETIHIWKTNSLPLRFWINILKNPQFIFDVQTSDHVDAVLSVIAQTFMDSCTIADHKLGRDSPINKLLYARDIPRYKQMVERYYADIRQTISASDQEMNSALAELSRNYAAEVNCLVALHELYKYINKYYDQIITALEEDCTAQKMQLGYRLQQIAAAVENKVTDL</sequence>
<dbReference type="Gene3D" id="2.130.10.10">
    <property type="entry name" value="YVTN repeat-like/Quinoprotein amine dehydrogenase"/>
    <property type="match status" value="1"/>
</dbReference>
<proteinExistence type="inferred from homology"/>
<dbReference type="SMART" id="SM00630">
    <property type="entry name" value="Sema"/>
    <property type="match status" value="1"/>
</dbReference>
<dbReference type="GO" id="GO:0030334">
    <property type="term" value="P:regulation of cell migration"/>
    <property type="evidence" value="ECO:0007669"/>
    <property type="project" value="TreeGrafter"/>
</dbReference>
<dbReference type="GeneTree" id="ENSGT01150000286928"/>
<feature type="compositionally biased region" description="Low complexity" evidence="17">
    <location>
        <begin position="819"/>
        <end position="832"/>
    </location>
</feature>
<evidence type="ECO:0000256" key="10">
    <source>
        <dbReference type="ARBA" id="ARBA00023136"/>
    </source>
</evidence>
<keyword evidence="13" id="KW-0325">Glycoprotein</keyword>
<keyword evidence="21" id="KW-1185">Reference proteome</keyword>
<dbReference type="Pfam" id="PF18020">
    <property type="entry name" value="TIG_2"/>
    <property type="match status" value="1"/>
</dbReference>
<dbReference type="CDD" id="cd01180">
    <property type="entry name" value="IPT_plexin_repeat1"/>
    <property type="match status" value="1"/>
</dbReference>
<dbReference type="Pfam" id="PF20170">
    <property type="entry name" value="Plexin_RBD"/>
    <property type="match status" value="1"/>
</dbReference>
<feature type="region of interest" description="Disordered" evidence="17">
    <location>
        <begin position="1217"/>
        <end position="1246"/>
    </location>
</feature>
<gene>
    <name evidence="20" type="primary">PLXNB1</name>
    <name evidence="20" type="synonym">plxnb1a</name>
</gene>
<feature type="compositionally biased region" description="Low complexity" evidence="17">
    <location>
        <begin position="695"/>
        <end position="725"/>
    </location>
</feature>
<dbReference type="InterPro" id="IPR013783">
    <property type="entry name" value="Ig-like_fold"/>
</dbReference>
<evidence type="ECO:0000256" key="15">
    <source>
        <dbReference type="ARBA" id="ARBA00070678"/>
    </source>
</evidence>
<dbReference type="FunFam" id="3.10.20.90:FF:000120">
    <property type="entry name" value="Plexin b1a"/>
    <property type="match status" value="1"/>
</dbReference>
<keyword evidence="10 18" id="KW-0472">Membrane</keyword>
<dbReference type="GO" id="GO:0008360">
    <property type="term" value="P:regulation of cell shape"/>
    <property type="evidence" value="ECO:0007669"/>
    <property type="project" value="UniProtKB-ARBA"/>
</dbReference>
<dbReference type="InterPro" id="IPR016201">
    <property type="entry name" value="PSI"/>
</dbReference>
<dbReference type="InterPro" id="IPR014756">
    <property type="entry name" value="Ig_E-set"/>
</dbReference>
<keyword evidence="12" id="KW-0675">Receptor</keyword>
<evidence type="ECO:0000256" key="7">
    <source>
        <dbReference type="ARBA" id="ARBA00022737"/>
    </source>
</evidence>
<dbReference type="FunFam" id="1.10.506.10:FF:000012">
    <property type="entry name" value="Plexin B1"/>
    <property type="match status" value="1"/>
</dbReference>
<evidence type="ECO:0000256" key="12">
    <source>
        <dbReference type="ARBA" id="ARBA00023170"/>
    </source>
</evidence>
<dbReference type="SUPFAM" id="SSF103575">
    <property type="entry name" value="Plexin repeat"/>
    <property type="match status" value="1"/>
</dbReference>
<feature type="compositionally biased region" description="Low complexity" evidence="17">
    <location>
        <begin position="745"/>
        <end position="757"/>
    </location>
</feature>
<evidence type="ECO:0000256" key="14">
    <source>
        <dbReference type="ARBA" id="ARBA00057668"/>
    </source>
</evidence>
<dbReference type="GO" id="GO:0005886">
    <property type="term" value="C:plasma membrane"/>
    <property type="evidence" value="ECO:0007669"/>
    <property type="project" value="UniProtKB-SubCell"/>
</dbReference>
<evidence type="ECO:0000313" key="21">
    <source>
        <dbReference type="Proteomes" id="UP000005207"/>
    </source>
</evidence>
<dbReference type="SMART" id="SM00429">
    <property type="entry name" value="IPT"/>
    <property type="match status" value="3"/>
</dbReference>
<dbReference type="PANTHER" id="PTHR22625">
    <property type="entry name" value="PLEXIN"/>
    <property type="match status" value="1"/>
</dbReference>
<dbReference type="FunFam" id="1.10.506.10:FF:000010">
    <property type="entry name" value="Plexin B1"/>
    <property type="match status" value="1"/>
</dbReference>
<dbReference type="Pfam" id="PF24317">
    <property type="entry name" value="PSI_Plexin-B"/>
    <property type="match status" value="1"/>
</dbReference>
<dbReference type="CDD" id="cd12793">
    <property type="entry name" value="RasGAP_plexin_B1"/>
    <property type="match status" value="1"/>
</dbReference>
<dbReference type="SMART" id="SM00423">
    <property type="entry name" value="PSI"/>
    <property type="match status" value="2"/>
</dbReference>
<dbReference type="InterPro" id="IPR015943">
    <property type="entry name" value="WD40/YVTN_repeat-like_dom_sf"/>
</dbReference>
<dbReference type="Pfam" id="PF17960">
    <property type="entry name" value="TIG_plexin"/>
    <property type="match status" value="1"/>
</dbReference>
<dbReference type="FunFam" id="2.60.40.10:FF:003341">
    <property type="entry name" value="Plexin b1a"/>
    <property type="match status" value="1"/>
</dbReference>
<evidence type="ECO:0000256" key="6">
    <source>
        <dbReference type="ARBA" id="ARBA00022729"/>
    </source>
</evidence>
<protein>
    <recommendedName>
        <fullName evidence="15">Plexin-B1</fullName>
    </recommendedName>
</protein>
<comment type="caution">
    <text evidence="16">Lacks conserved residue(s) required for the propagation of feature annotation.</text>
</comment>
<dbReference type="InterPro" id="IPR057533">
    <property type="entry name" value="PSI_Plexin-B"/>
</dbReference>
<reference evidence="20" key="2">
    <citation type="submission" date="2025-08" db="UniProtKB">
        <authorList>
            <consortium name="Ensembl"/>
        </authorList>
    </citation>
    <scope>IDENTIFICATION</scope>
</reference>
<dbReference type="GO" id="GO:0007411">
    <property type="term" value="P:axon guidance"/>
    <property type="evidence" value="ECO:0007669"/>
    <property type="project" value="UniProtKB-ARBA"/>
</dbReference>
<dbReference type="GO" id="GO:0048675">
    <property type="term" value="P:axon extension"/>
    <property type="evidence" value="ECO:0007669"/>
    <property type="project" value="TreeGrafter"/>
</dbReference>
<reference evidence="21" key="1">
    <citation type="submission" date="2012-01" db="EMBL/GenBank/DDBJ databases">
        <title>The Genome Sequence of Oreochromis niloticus (Nile Tilapia).</title>
        <authorList>
            <consortium name="Broad Institute Genome Assembly Team"/>
            <consortium name="Broad Institute Sequencing Platform"/>
            <person name="Di Palma F."/>
            <person name="Johnson J."/>
            <person name="Lander E.S."/>
            <person name="Lindblad-Toh K."/>
        </authorList>
    </citation>
    <scope>NUCLEOTIDE SEQUENCE [LARGE SCALE GENOMIC DNA]</scope>
</reference>
<evidence type="ECO:0000256" key="11">
    <source>
        <dbReference type="ARBA" id="ARBA00023157"/>
    </source>
</evidence>
<dbReference type="InterPro" id="IPR008936">
    <property type="entry name" value="Rho_GTPase_activation_prot"/>
</dbReference>
<keyword evidence="6" id="KW-0732">Signal</keyword>
<feature type="region of interest" description="Disordered" evidence="17">
    <location>
        <begin position="695"/>
        <end position="762"/>
    </location>
</feature>
<evidence type="ECO:0000256" key="1">
    <source>
        <dbReference type="ARBA" id="ARBA00004251"/>
    </source>
</evidence>
<dbReference type="InterPro" id="IPR041019">
    <property type="entry name" value="TIG1_plexin"/>
</dbReference>
<dbReference type="FunFam" id="2.60.40.10:FF:000203">
    <property type="entry name" value="Plexin B2"/>
    <property type="match status" value="1"/>
</dbReference>
<dbReference type="InterPro" id="IPR046800">
    <property type="entry name" value="Plexin_RBD"/>
</dbReference>
<evidence type="ECO:0000256" key="2">
    <source>
        <dbReference type="ARBA" id="ARBA00010297"/>
    </source>
</evidence>
<keyword evidence="11" id="KW-1015">Disulfide bond</keyword>
<dbReference type="Pfam" id="PF01833">
    <property type="entry name" value="TIG"/>
    <property type="match status" value="2"/>
</dbReference>
<comment type="similarity">
    <text evidence="2">Belongs to the plexin family.</text>
</comment>
<dbReference type="InterPro" id="IPR001627">
    <property type="entry name" value="Semap_dom"/>
</dbReference>
<evidence type="ECO:0000256" key="8">
    <source>
        <dbReference type="ARBA" id="ARBA00022989"/>
    </source>
</evidence>
<keyword evidence="8 18" id="KW-1133">Transmembrane helix</keyword>
<evidence type="ECO:0000256" key="16">
    <source>
        <dbReference type="PROSITE-ProRule" id="PRU00352"/>
    </source>
</evidence>
<dbReference type="Ensembl" id="ENSONIT00000042258.1">
    <property type="protein sequence ID" value="ENSONIP00000040121.1"/>
    <property type="gene ID" value="ENSONIG00000009147.2"/>
</dbReference>
<dbReference type="GO" id="GO:0050772">
    <property type="term" value="P:positive regulation of axonogenesis"/>
    <property type="evidence" value="ECO:0007669"/>
    <property type="project" value="TreeGrafter"/>
</dbReference>
<keyword evidence="5 18" id="KW-0812">Transmembrane</keyword>
<evidence type="ECO:0000256" key="5">
    <source>
        <dbReference type="ARBA" id="ARBA00022692"/>
    </source>
</evidence>
<dbReference type="InterPro" id="IPR036352">
    <property type="entry name" value="Semap_dom_sf"/>
</dbReference>
<dbReference type="SUPFAM" id="SSF48350">
    <property type="entry name" value="GTPase activation domain, GAP"/>
    <property type="match status" value="1"/>
</dbReference>
<dbReference type="FunFam" id="2.60.40.10:FF:000705">
    <property type="entry name" value="Plexin B1"/>
    <property type="match status" value="1"/>
</dbReference>
<evidence type="ECO:0000259" key="19">
    <source>
        <dbReference type="PROSITE" id="PS51004"/>
    </source>
</evidence>
<dbReference type="GO" id="GO:0007162">
    <property type="term" value="P:negative regulation of cell adhesion"/>
    <property type="evidence" value="ECO:0007669"/>
    <property type="project" value="TreeGrafter"/>
</dbReference>
<dbReference type="Pfam" id="PF08337">
    <property type="entry name" value="Plexin_cytopl"/>
    <property type="match status" value="1"/>
</dbReference>
<evidence type="ECO:0000256" key="17">
    <source>
        <dbReference type="SAM" id="MobiDB-lite"/>
    </source>
</evidence>
<organism evidence="20 21">
    <name type="scientific">Oreochromis niloticus</name>
    <name type="common">Nile tilapia</name>
    <name type="synonym">Tilapia nilotica</name>
    <dbReference type="NCBI Taxonomy" id="8128"/>
    <lineage>
        <taxon>Eukaryota</taxon>
        <taxon>Metazoa</taxon>
        <taxon>Chordata</taxon>
        <taxon>Craniata</taxon>
        <taxon>Vertebrata</taxon>
        <taxon>Euteleostomi</taxon>
        <taxon>Actinopterygii</taxon>
        <taxon>Neopterygii</taxon>
        <taxon>Teleostei</taxon>
        <taxon>Neoteleostei</taxon>
        <taxon>Acanthomorphata</taxon>
        <taxon>Ovalentaria</taxon>
        <taxon>Cichlomorphae</taxon>
        <taxon>Cichliformes</taxon>
        <taxon>Cichlidae</taxon>
        <taxon>African cichlids</taxon>
        <taxon>Pseudocrenilabrinae</taxon>
        <taxon>Oreochromini</taxon>
        <taxon>Oreochromis</taxon>
    </lineage>
</organism>